<organism evidence="2 3">
    <name type="scientific">Poecilia mexicana</name>
    <dbReference type="NCBI Taxonomy" id="48701"/>
    <lineage>
        <taxon>Eukaryota</taxon>
        <taxon>Metazoa</taxon>
        <taxon>Chordata</taxon>
        <taxon>Craniata</taxon>
        <taxon>Vertebrata</taxon>
        <taxon>Euteleostomi</taxon>
        <taxon>Actinopterygii</taxon>
        <taxon>Neopterygii</taxon>
        <taxon>Teleostei</taxon>
        <taxon>Neoteleostei</taxon>
        <taxon>Acanthomorphata</taxon>
        <taxon>Ovalentaria</taxon>
        <taxon>Atherinomorphae</taxon>
        <taxon>Cyprinodontiformes</taxon>
        <taxon>Poeciliidae</taxon>
        <taxon>Poeciliinae</taxon>
        <taxon>Poecilia</taxon>
    </lineage>
</organism>
<accession>A0A3B3WMV8</accession>
<dbReference type="Proteomes" id="UP000261480">
    <property type="component" value="Unplaced"/>
</dbReference>
<keyword evidence="3" id="KW-1185">Reference proteome</keyword>
<sequence length="66" mass="7124">MAVMKAVGTFSLVDFLCGLGLLPARPTRSHANGCLPHEVGRLLPVALKETEEAVNEKKKNSCFSLQ</sequence>
<protein>
    <recommendedName>
        <fullName evidence="4">Secreted protein</fullName>
    </recommendedName>
</protein>
<reference evidence="2" key="1">
    <citation type="submission" date="2025-08" db="UniProtKB">
        <authorList>
            <consortium name="Ensembl"/>
        </authorList>
    </citation>
    <scope>IDENTIFICATION</scope>
</reference>
<evidence type="ECO:0000313" key="3">
    <source>
        <dbReference type="Proteomes" id="UP000261480"/>
    </source>
</evidence>
<evidence type="ECO:0000313" key="2">
    <source>
        <dbReference type="Ensembl" id="ENSPMEP00000003974.1"/>
    </source>
</evidence>
<reference evidence="2" key="2">
    <citation type="submission" date="2025-09" db="UniProtKB">
        <authorList>
            <consortium name="Ensembl"/>
        </authorList>
    </citation>
    <scope>IDENTIFICATION</scope>
</reference>
<evidence type="ECO:0008006" key="4">
    <source>
        <dbReference type="Google" id="ProtNLM"/>
    </source>
</evidence>
<dbReference type="Ensembl" id="ENSPMET00000009974.1">
    <property type="protein sequence ID" value="ENSPMEP00000003974.1"/>
    <property type="gene ID" value="ENSPMEG00000005175.1"/>
</dbReference>
<feature type="chain" id="PRO_5017236264" description="Secreted protein" evidence="1">
    <location>
        <begin position="32"/>
        <end position="66"/>
    </location>
</feature>
<name>A0A3B3WMV8_9TELE</name>
<dbReference type="AlphaFoldDB" id="A0A3B3WMV8"/>
<feature type="signal peptide" evidence="1">
    <location>
        <begin position="1"/>
        <end position="31"/>
    </location>
</feature>
<evidence type="ECO:0000256" key="1">
    <source>
        <dbReference type="SAM" id="SignalP"/>
    </source>
</evidence>
<proteinExistence type="predicted"/>
<keyword evidence="1" id="KW-0732">Signal</keyword>